<evidence type="ECO:0000256" key="2">
    <source>
        <dbReference type="ARBA" id="ARBA00010581"/>
    </source>
</evidence>
<evidence type="ECO:0000256" key="7">
    <source>
        <dbReference type="RuleBase" id="RU003376"/>
    </source>
</evidence>
<dbReference type="InterPro" id="IPR024791">
    <property type="entry name" value="Cyt_c/ubiquinol_Oxase_su3"/>
</dbReference>
<dbReference type="PROSITE" id="PS50253">
    <property type="entry name" value="COX3"/>
    <property type="match status" value="1"/>
</dbReference>
<protein>
    <submittedName>
        <fullName evidence="10">Cytochrome c oxidase subunit 3</fullName>
    </submittedName>
</protein>
<dbReference type="RefSeq" id="WP_353073700.1">
    <property type="nucleotide sequence ID" value="NZ_CP132938.1"/>
</dbReference>
<reference evidence="10" key="1">
    <citation type="submission" date="2023-08" db="EMBL/GenBank/DDBJ databases">
        <authorList>
            <person name="Messyasz A."/>
            <person name="Mannisto M.K."/>
            <person name="Kerkhof L.J."/>
            <person name="Haggblom M."/>
        </authorList>
    </citation>
    <scope>NUCLEOTIDE SEQUENCE</scope>
    <source>
        <strain evidence="10">M8UP39</strain>
    </source>
</reference>
<evidence type="ECO:0000259" key="9">
    <source>
        <dbReference type="PROSITE" id="PS50253"/>
    </source>
</evidence>
<organism evidence="10">
    <name type="scientific">Tunturiibacter gelidiferens</name>
    <dbReference type="NCBI Taxonomy" id="3069689"/>
    <lineage>
        <taxon>Bacteria</taxon>
        <taxon>Pseudomonadati</taxon>
        <taxon>Acidobacteriota</taxon>
        <taxon>Terriglobia</taxon>
        <taxon>Terriglobales</taxon>
        <taxon>Acidobacteriaceae</taxon>
        <taxon>Tunturiibacter</taxon>
    </lineage>
</organism>
<sequence>MMTTVTTASRIPIDGPIETPWKLPYRGTVGMACLIIAESAIFIIFVVAYIYYIGKSLSGPTPAQVLELPIFGTICLLSSSIFVHFAVSNLRKDNLRGCTLNLAATVLLGTIFLATTAREWYHLIHDEGLTIKTNLFGTTYYSLVGLHATHVVVGLIMLSLTLGLSLTGHVKEEHSEKLEVLSLYWHFVDAVWVVVFLVVYVLGR</sequence>
<proteinExistence type="inferred from homology"/>
<keyword evidence="4 7" id="KW-0812">Transmembrane</keyword>
<feature type="transmembrane region" description="Helical" evidence="8">
    <location>
        <begin position="65"/>
        <end position="87"/>
    </location>
</feature>
<feature type="transmembrane region" description="Helical" evidence="8">
    <location>
        <begin position="29"/>
        <end position="53"/>
    </location>
</feature>
<dbReference type="CDD" id="cd00386">
    <property type="entry name" value="Heme_Cu_Oxidase_III_like"/>
    <property type="match status" value="1"/>
</dbReference>
<feature type="domain" description="Heme-copper oxidase subunit III family profile" evidence="9">
    <location>
        <begin position="29"/>
        <end position="204"/>
    </location>
</feature>
<dbReference type="KEGG" id="tgi:RBB81_10780"/>
<comment type="subcellular location">
    <subcellularLocation>
        <location evidence="1 7">Cell membrane</location>
        <topology evidence="1 7">Multi-pass membrane protein</topology>
    </subcellularLocation>
</comment>
<dbReference type="InterPro" id="IPR000298">
    <property type="entry name" value="Cyt_c_oxidase-like_su3"/>
</dbReference>
<feature type="transmembrane region" description="Helical" evidence="8">
    <location>
        <begin position="99"/>
        <end position="117"/>
    </location>
</feature>
<dbReference type="GO" id="GO:0019646">
    <property type="term" value="P:aerobic electron transport chain"/>
    <property type="evidence" value="ECO:0007669"/>
    <property type="project" value="InterPro"/>
</dbReference>
<feature type="transmembrane region" description="Helical" evidence="8">
    <location>
        <begin position="183"/>
        <end position="203"/>
    </location>
</feature>
<evidence type="ECO:0000256" key="4">
    <source>
        <dbReference type="ARBA" id="ARBA00022692"/>
    </source>
</evidence>
<dbReference type="SUPFAM" id="SSF81452">
    <property type="entry name" value="Cytochrome c oxidase subunit III-like"/>
    <property type="match status" value="1"/>
</dbReference>
<evidence type="ECO:0000256" key="3">
    <source>
        <dbReference type="ARBA" id="ARBA00022475"/>
    </source>
</evidence>
<evidence type="ECO:0000256" key="6">
    <source>
        <dbReference type="ARBA" id="ARBA00023136"/>
    </source>
</evidence>
<evidence type="ECO:0000313" key="10">
    <source>
        <dbReference type="EMBL" id="XCB24386.1"/>
    </source>
</evidence>
<dbReference type="GO" id="GO:0004129">
    <property type="term" value="F:cytochrome-c oxidase activity"/>
    <property type="evidence" value="ECO:0007669"/>
    <property type="project" value="InterPro"/>
</dbReference>
<evidence type="ECO:0000256" key="8">
    <source>
        <dbReference type="SAM" id="Phobius"/>
    </source>
</evidence>
<feature type="transmembrane region" description="Helical" evidence="8">
    <location>
        <begin position="138"/>
        <end position="163"/>
    </location>
</feature>
<dbReference type="Pfam" id="PF00510">
    <property type="entry name" value="COX3"/>
    <property type="match status" value="1"/>
</dbReference>
<keyword evidence="6 8" id="KW-0472">Membrane</keyword>
<evidence type="ECO:0000256" key="5">
    <source>
        <dbReference type="ARBA" id="ARBA00022989"/>
    </source>
</evidence>
<dbReference type="PANTHER" id="PTHR11403">
    <property type="entry name" value="CYTOCHROME C OXIDASE SUBUNIT III"/>
    <property type="match status" value="1"/>
</dbReference>
<name>A0AAU7Z606_9BACT</name>
<dbReference type="EMBL" id="CP132938">
    <property type="protein sequence ID" value="XCB24386.1"/>
    <property type="molecule type" value="Genomic_DNA"/>
</dbReference>
<accession>A0AAU7Z606</accession>
<reference evidence="10" key="2">
    <citation type="journal article" date="2024" name="Environ. Microbiol.">
        <title>Genome analysis and description of Tunturibacter gen. nov. expands the diversity of Terriglobia in tundra soils.</title>
        <authorList>
            <person name="Messyasz A."/>
            <person name="Mannisto M.K."/>
            <person name="Kerkhof L.J."/>
            <person name="Haggblom M.M."/>
        </authorList>
    </citation>
    <scope>NUCLEOTIDE SEQUENCE</scope>
    <source>
        <strain evidence="10">M8UP39</strain>
    </source>
</reference>
<comment type="similarity">
    <text evidence="2 7">Belongs to the cytochrome c oxidase subunit 3 family.</text>
</comment>
<dbReference type="InterPro" id="IPR013833">
    <property type="entry name" value="Cyt_c_oxidase_su3_a-hlx"/>
</dbReference>
<keyword evidence="3" id="KW-1003">Cell membrane</keyword>
<gene>
    <name evidence="10" type="ORF">RBB81_10780</name>
</gene>
<dbReference type="PANTHER" id="PTHR11403:SF2">
    <property type="entry name" value="CYTOCHROME BO(3) UBIQUINOL OXIDASE SUBUNIT 3"/>
    <property type="match status" value="1"/>
</dbReference>
<dbReference type="AlphaFoldDB" id="A0AAU7Z606"/>
<keyword evidence="5 8" id="KW-1133">Transmembrane helix</keyword>
<dbReference type="Gene3D" id="1.20.120.80">
    <property type="entry name" value="Cytochrome c oxidase, subunit III, four-helix bundle"/>
    <property type="match status" value="1"/>
</dbReference>
<dbReference type="GO" id="GO:0005886">
    <property type="term" value="C:plasma membrane"/>
    <property type="evidence" value="ECO:0007669"/>
    <property type="project" value="UniProtKB-SubCell"/>
</dbReference>
<dbReference type="InterPro" id="IPR035973">
    <property type="entry name" value="Cyt_c_oxidase_su3-like_sf"/>
</dbReference>
<evidence type="ECO:0000256" key="1">
    <source>
        <dbReference type="ARBA" id="ARBA00004651"/>
    </source>
</evidence>